<evidence type="ECO:0000256" key="2">
    <source>
        <dbReference type="ARBA" id="ARBA00023002"/>
    </source>
</evidence>
<proteinExistence type="predicted"/>
<accession>A0A5S9QXB5</accession>
<dbReference type="EC" id="1.-.-.-" evidence="4"/>
<evidence type="ECO:0000256" key="1">
    <source>
        <dbReference type="ARBA" id="ARBA00022630"/>
    </source>
</evidence>
<feature type="domain" description="NADH:flavin oxidoreductase/NADH oxidase N-terminal" evidence="3">
    <location>
        <begin position="8"/>
        <end position="255"/>
    </location>
</feature>
<evidence type="ECO:0000313" key="4">
    <source>
        <dbReference type="EMBL" id="CAA0123894.1"/>
    </source>
</evidence>
<keyword evidence="5" id="KW-1185">Reference proteome</keyword>
<dbReference type="InterPro" id="IPR051799">
    <property type="entry name" value="NADH_flavin_oxidoreductase"/>
</dbReference>
<dbReference type="GO" id="GO:0016491">
    <property type="term" value="F:oxidoreductase activity"/>
    <property type="evidence" value="ECO:0007669"/>
    <property type="project" value="UniProtKB-KW"/>
</dbReference>
<dbReference type="SUPFAM" id="SSF51395">
    <property type="entry name" value="FMN-linked oxidoreductases"/>
    <property type="match status" value="1"/>
</dbReference>
<dbReference type="AlphaFoldDB" id="A0A5S9QXB5"/>
<dbReference type="InterPro" id="IPR013785">
    <property type="entry name" value="Aldolase_TIM"/>
</dbReference>
<organism evidence="4 5">
    <name type="scientific">BD1-7 clade bacterium</name>
    <dbReference type="NCBI Taxonomy" id="2029982"/>
    <lineage>
        <taxon>Bacteria</taxon>
        <taxon>Pseudomonadati</taxon>
        <taxon>Pseudomonadota</taxon>
        <taxon>Gammaproteobacteria</taxon>
        <taxon>Cellvibrionales</taxon>
        <taxon>Spongiibacteraceae</taxon>
        <taxon>BD1-7 clade</taxon>
    </lineage>
</organism>
<dbReference type="PANTHER" id="PTHR43656:SF2">
    <property type="entry name" value="BINDING OXIDOREDUCTASE, PUTATIVE (AFU_ORTHOLOGUE AFUA_2G08260)-RELATED"/>
    <property type="match status" value="1"/>
</dbReference>
<protein>
    <submittedName>
        <fullName evidence="4">NADH oxidase</fullName>
        <ecNumber evidence="4">1.-.-.-</ecNumber>
    </submittedName>
</protein>
<dbReference type="OrthoDB" id="8523426at2"/>
<reference evidence="4 5" key="1">
    <citation type="submission" date="2019-11" db="EMBL/GenBank/DDBJ databases">
        <authorList>
            <person name="Holert J."/>
        </authorList>
    </citation>
    <scope>NUCLEOTIDE SEQUENCE [LARGE SCALE GENOMIC DNA]</scope>
    <source>
        <strain evidence="4">SB11_3</strain>
    </source>
</reference>
<keyword evidence="1" id="KW-0285">Flavoprotein</keyword>
<dbReference type="PANTHER" id="PTHR43656">
    <property type="entry name" value="BINDING OXIDOREDUCTASE, PUTATIVE (AFU_ORTHOLOGUE AFUA_2G08260)-RELATED"/>
    <property type="match status" value="1"/>
</dbReference>
<dbReference type="GO" id="GO:0010181">
    <property type="term" value="F:FMN binding"/>
    <property type="evidence" value="ECO:0007669"/>
    <property type="project" value="InterPro"/>
</dbReference>
<name>A0A5S9QXB5_9GAMM</name>
<dbReference type="EMBL" id="CACSIO010000056">
    <property type="protein sequence ID" value="CAA0123894.1"/>
    <property type="molecule type" value="Genomic_DNA"/>
</dbReference>
<dbReference type="Proteomes" id="UP000441399">
    <property type="component" value="Unassembled WGS sequence"/>
</dbReference>
<dbReference type="InterPro" id="IPR001155">
    <property type="entry name" value="OxRdtase_FMN_N"/>
</dbReference>
<sequence length="406" mass="44402">MSELIDKCFSPAKINSLELRNRVIKAATFEGKTPDAVPTERLIDFHMGIAEGGTAMTTLAYCGAEADGRLAANMMYMGEYIRDPLTSMIQRIQSTGCKVSGQLAHCGGFSKNKELTKRRPKGPSFTLNMLGAPYGMFFAGGMNAADMEDFVSAYAEAATFMKSVGFDCIELHFGHGYGLSQFISPLTNRRKDEYGGSLTNRMRMPLRVLDAVRRAVGDDFPIIGKISLTDGVRGGINYDDAVEIASMLDKAGIDGIVTSGGTSSFNPMLMFRGDNMSKTMLEYEKNPMMRLVLRALGNSFFRNYPYEETYFLEQAKRVRDKVDTNVIYIGGVSTNESIEKVMGAGFDFIQLGRTLIADPSFVKNASADLNYKNPCTHCNQCVGLIDSPEGTHCVLPSAMPGTLKTG</sequence>
<dbReference type="Pfam" id="PF00724">
    <property type="entry name" value="Oxidored_FMN"/>
    <property type="match status" value="1"/>
</dbReference>
<dbReference type="CDD" id="cd02803">
    <property type="entry name" value="OYE_like_FMN_family"/>
    <property type="match status" value="1"/>
</dbReference>
<keyword evidence="2 4" id="KW-0560">Oxidoreductase</keyword>
<dbReference type="Gene3D" id="3.20.20.70">
    <property type="entry name" value="Aldolase class I"/>
    <property type="match status" value="1"/>
</dbReference>
<evidence type="ECO:0000313" key="5">
    <source>
        <dbReference type="Proteomes" id="UP000441399"/>
    </source>
</evidence>
<gene>
    <name evidence="4" type="ORF">OPDIPICF_02903</name>
</gene>
<evidence type="ECO:0000259" key="3">
    <source>
        <dbReference type="Pfam" id="PF00724"/>
    </source>
</evidence>